<dbReference type="EMBL" id="CALNXK010000026">
    <property type="protein sequence ID" value="CAH3113464.1"/>
    <property type="molecule type" value="Genomic_DNA"/>
</dbReference>
<feature type="region of interest" description="Disordered" evidence="2">
    <location>
        <begin position="1149"/>
        <end position="1210"/>
    </location>
</feature>
<feature type="compositionally biased region" description="Basic and acidic residues" evidence="2">
    <location>
        <begin position="181"/>
        <end position="210"/>
    </location>
</feature>
<comment type="caution">
    <text evidence="3">The sequence shown here is derived from an EMBL/GenBank/DDBJ whole genome shotgun (WGS) entry which is preliminary data.</text>
</comment>
<feature type="region of interest" description="Disordered" evidence="2">
    <location>
        <begin position="503"/>
        <end position="535"/>
    </location>
</feature>
<evidence type="ECO:0000313" key="4">
    <source>
        <dbReference type="Proteomes" id="UP001159405"/>
    </source>
</evidence>
<feature type="compositionally biased region" description="Polar residues" evidence="2">
    <location>
        <begin position="1151"/>
        <end position="1176"/>
    </location>
</feature>
<feature type="coiled-coil region" evidence="1">
    <location>
        <begin position="986"/>
        <end position="1096"/>
    </location>
</feature>
<sequence>MASSTGPWDETDDSASYDAPAATTRPPRRSTLRVSHLHQPYPRPPSPSRHASRTVASRPRTGGMVVDKVEDLAASLQATTEVLSTADRMLEHYRDINVEQDEEIAKLRAELEKSANILRRERISRRRRLPTTPPSSQSVSEDEHARPVRKSQRGSAVRFDDDVRSDVEHLRQAVRNLKSEQNRLTGELEREREERTRLDGDTWGVPRHDQGAPIGLPGVSVRAGLEERERLLNELRETEEASRRQAEVLVKGLDAERDVLRESQRLASERDRELESLRQQLQANQKTQQDEIENRLKEIQQEMRAERESWEKKQREVGQLATELQNVRNLIGEANETKLREEIRSVASELDSERRALEDSEREKRLLASRVEDLSGRLELAERERREVMAELDAATKRLDQSEGGKNALVDQAEQLRQQFSRAENEKNELTKKLEEAQSKFEENEAARKRLQGRLESLSRQMEEGQGDRERLVEQLENLRAQVAKSEREKDEIMQQVTRLTRNAAQRRQSFGPTASSQFRRSLGRTEGPGGDFASEMRRNLDRFEMEQDLDRRHMGESFYDGLPGRNFRGGDGGGGDRIELLNSLEALHQDMDRKDEQQERLLSQMRDLLSKYEESEEQKKRFATELETVTKKLKEATKDVQELEGQLEDKENQLRESDKKRAELRNKAVQSIKEYRTKCKRLEREAEQGLQVHEPVREMKEIKELRSKVAKLVSKLQEEAEHRQNYEERILEARQQERATKEEAASLYAQLQQERDAHTNALRELEEQIQALTANHELALQDAAKKANKQRGEIEEQIADMKIQLADERSTIKAMRKRQEKDREEMEKLQTELNVANEEKNKLKTRYEQAKEEIENLKEKIEVNQARISQLEDALKRNQYELEKAAEEQQSGLQKVDDQLDRVIEQVCRDSDTPLPSLLANGSIRNNSQHWIADMIGKFRWLSEELKARLATERRLKEQAEWSHKRIRDVVQKADEDKEYFISELDKQSMLLDELAAQKKGLESKNKQNTDNIKALQDRIAQLTSHLETSTRALHATAEALDDRQKVLEEFEGLRGQQRERDKLHDKYVRYKERVGSIRRELQGAKSMAEDYRQEGLDASNLSTRLLESLDRISSPKAKQRRLHQFPDTPPTNLRQVLRLNRIIIPPPTSKTMPVTEWSPSSDNTLSTVSENPSPLISPFKTDRKRSYKLKDYHGKDPIASTDLDYKER</sequence>
<evidence type="ECO:0000256" key="1">
    <source>
        <dbReference type="SAM" id="Coils"/>
    </source>
</evidence>
<feature type="coiled-coil region" evidence="1">
    <location>
        <begin position="343"/>
        <end position="503"/>
    </location>
</feature>
<dbReference type="PANTHER" id="PTHR46657:SF1">
    <property type="entry name" value="CENTROSOMAL PROTEIN OF 128 KDA"/>
    <property type="match status" value="1"/>
</dbReference>
<feature type="region of interest" description="Disordered" evidence="2">
    <location>
        <begin position="1"/>
        <end position="66"/>
    </location>
</feature>
<feature type="compositionally biased region" description="Polar residues" evidence="2">
    <location>
        <begin position="503"/>
        <end position="520"/>
    </location>
</feature>
<feature type="coiled-coil region" evidence="1">
    <location>
        <begin position="585"/>
        <end position="889"/>
    </location>
</feature>
<protein>
    <recommendedName>
        <fullName evidence="5">Centrosomal protein of 128 kDa</fullName>
    </recommendedName>
</protein>
<evidence type="ECO:0000256" key="2">
    <source>
        <dbReference type="SAM" id="MobiDB-lite"/>
    </source>
</evidence>
<gene>
    <name evidence="3" type="ORF">PLOB_00022118</name>
</gene>
<dbReference type="Proteomes" id="UP001159405">
    <property type="component" value="Unassembled WGS sequence"/>
</dbReference>
<feature type="coiled-coil region" evidence="1">
    <location>
        <begin position="221"/>
        <end position="316"/>
    </location>
</feature>
<dbReference type="PANTHER" id="PTHR46657">
    <property type="entry name" value="CENTROSOMAL PROTEIN OF 128 KDA"/>
    <property type="match status" value="1"/>
</dbReference>
<organism evidence="3 4">
    <name type="scientific">Porites lobata</name>
    <dbReference type="NCBI Taxonomy" id="104759"/>
    <lineage>
        <taxon>Eukaryota</taxon>
        <taxon>Metazoa</taxon>
        <taxon>Cnidaria</taxon>
        <taxon>Anthozoa</taxon>
        <taxon>Hexacorallia</taxon>
        <taxon>Scleractinia</taxon>
        <taxon>Fungiina</taxon>
        <taxon>Poritidae</taxon>
        <taxon>Porites</taxon>
    </lineage>
</organism>
<proteinExistence type="predicted"/>
<dbReference type="InterPro" id="IPR026652">
    <property type="entry name" value="CEP128"/>
</dbReference>
<name>A0ABN8NKY7_9CNID</name>
<keyword evidence="4" id="KW-1185">Reference proteome</keyword>
<evidence type="ECO:0008006" key="5">
    <source>
        <dbReference type="Google" id="ProtNLM"/>
    </source>
</evidence>
<dbReference type="Gene3D" id="1.10.287.1490">
    <property type="match status" value="1"/>
</dbReference>
<evidence type="ECO:0000313" key="3">
    <source>
        <dbReference type="EMBL" id="CAH3113464.1"/>
    </source>
</evidence>
<accession>A0ABN8NKY7</accession>
<reference evidence="3 4" key="1">
    <citation type="submission" date="2022-05" db="EMBL/GenBank/DDBJ databases">
        <authorList>
            <consortium name="Genoscope - CEA"/>
            <person name="William W."/>
        </authorList>
    </citation>
    <scope>NUCLEOTIDE SEQUENCE [LARGE SCALE GENOMIC DNA]</scope>
</reference>
<keyword evidence="1" id="KW-0175">Coiled coil</keyword>
<feature type="region of interest" description="Disordered" evidence="2">
    <location>
        <begin position="115"/>
        <end position="162"/>
    </location>
</feature>
<feature type="region of interest" description="Disordered" evidence="2">
    <location>
        <begin position="181"/>
        <end position="218"/>
    </location>
</feature>